<dbReference type="EMBL" id="LBMM01012711">
    <property type="protein sequence ID" value="KMQ86037.1"/>
    <property type="molecule type" value="Genomic_DNA"/>
</dbReference>
<comment type="caution">
    <text evidence="2">The sequence shown here is derived from an EMBL/GenBank/DDBJ whole genome shotgun (WGS) entry which is preliminary data.</text>
</comment>
<feature type="region of interest" description="Disordered" evidence="1">
    <location>
        <begin position="1"/>
        <end position="39"/>
    </location>
</feature>
<protein>
    <submittedName>
        <fullName evidence="2">Type iii restriction res subunit</fullName>
    </submittedName>
</protein>
<dbReference type="PaxDb" id="67767-A0A0J7K6P8"/>
<dbReference type="Proteomes" id="UP000036403">
    <property type="component" value="Unassembled WGS sequence"/>
</dbReference>
<evidence type="ECO:0000313" key="3">
    <source>
        <dbReference type="Proteomes" id="UP000036403"/>
    </source>
</evidence>
<gene>
    <name evidence="2" type="ORF">RF55_15098</name>
</gene>
<name>A0A0J7K6P8_LASNI</name>
<evidence type="ECO:0000256" key="1">
    <source>
        <dbReference type="SAM" id="MobiDB-lite"/>
    </source>
</evidence>
<organism evidence="2 3">
    <name type="scientific">Lasius niger</name>
    <name type="common">Black garden ant</name>
    <dbReference type="NCBI Taxonomy" id="67767"/>
    <lineage>
        <taxon>Eukaryota</taxon>
        <taxon>Metazoa</taxon>
        <taxon>Ecdysozoa</taxon>
        <taxon>Arthropoda</taxon>
        <taxon>Hexapoda</taxon>
        <taxon>Insecta</taxon>
        <taxon>Pterygota</taxon>
        <taxon>Neoptera</taxon>
        <taxon>Endopterygota</taxon>
        <taxon>Hymenoptera</taxon>
        <taxon>Apocrita</taxon>
        <taxon>Aculeata</taxon>
        <taxon>Formicoidea</taxon>
        <taxon>Formicidae</taxon>
        <taxon>Formicinae</taxon>
        <taxon>Lasius</taxon>
        <taxon>Lasius</taxon>
    </lineage>
</organism>
<sequence length="102" mass="11186">MAPEQTCPMEIPACVSPTLDKPPNKRPGNLTSGPAEIDNSGTLDVLRKRFRLFAARNSALFYQPALEPTSCRSLTKTSQIRKWGHHFRLPRANGEGGLAEPA</sequence>
<keyword evidence="3" id="KW-1185">Reference proteome</keyword>
<reference evidence="2 3" key="1">
    <citation type="submission" date="2015-04" db="EMBL/GenBank/DDBJ databases">
        <title>Lasius niger genome sequencing.</title>
        <authorList>
            <person name="Konorov E.A."/>
            <person name="Nikitin M.A."/>
            <person name="Kirill M.V."/>
            <person name="Chang P."/>
        </authorList>
    </citation>
    <scope>NUCLEOTIDE SEQUENCE [LARGE SCALE GENOMIC DNA]</scope>
    <source>
        <tissue evidence="2">Whole</tissue>
    </source>
</reference>
<accession>A0A0J7K6P8</accession>
<evidence type="ECO:0000313" key="2">
    <source>
        <dbReference type="EMBL" id="KMQ86037.1"/>
    </source>
</evidence>
<dbReference type="AlphaFoldDB" id="A0A0J7K6P8"/>
<proteinExistence type="predicted"/>